<feature type="region of interest" description="Disordered" evidence="1">
    <location>
        <begin position="29"/>
        <end position="130"/>
    </location>
</feature>
<keyword evidence="2" id="KW-0472">Membrane</keyword>
<keyword evidence="2" id="KW-0812">Transmembrane</keyword>
<keyword evidence="2" id="KW-1133">Transmembrane helix</keyword>
<organism evidence="3 4">
    <name type="scientific">Mycolicibacterium obuense</name>
    <dbReference type="NCBI Taxonomy" id="1807"/>
    <lineage>
        <taxon>Bacteria</taxon>
        <taxon>Bacillati</taxon>
        <taxon>Actinomycetota</taxon>
        <taxon>Actinomycetes</taxon>
        <taxon>Mycobacteriales</taxon>
        <taxon>Mycobacteriaceae</taxon>
        <taxon>Mycolicibacterium</taxon>
    </lineage>
</organism>
<reference evidence="3 4" key="1">
    <citation type="submission" date="2019-01" db="EMBL/GenBank/DDBJ databases">
        <title>High-quality-draft genome sequences of five non-tuberculosis mycobacteriaceae isolated from a nosocomial environment.</title>
        <authorList>
            <person name="Tiago I."/>
            <person name="Alarico S."/>
            <person name="Pereira S.G."/>
            <person name="Coelho C."/>
            <person name="Maranha A."/>
            <person name="Empadinhas N."/>
        </authorList>
    </citation>
    <scope>NUCLEOTIDE SEQUENCE [LARGE SCALE GENOMIC DNA]</scope>
    <source>
        <strain evidence="3 4">22DIII</strain>
    </source>
</reference>
<proteinExistence type="predicted"/>
<sequence length="130" mass="14126">MTTNTIVLIIVVVAIALLLIGAVAWVARDKRDKSRRAEAQRIRGQARDEKRHVTQREAHAEETAAKARAAQAEADIKAAQAKGLQQEAADHHRAASTSRDELRGHLERANDLDPDSPTAADGPASRVPRT</sequence>
<name>A0A4R5XBM5_9MYCO</name>
<dbReference type="Proteomes" id="UP000294952">
    <property type="component" value="Unassembled WGS sequence"/>
</dbReference>
<gene>
    <name evidence="3" type="ORF">EUA04_11380</name>
</gene>
<evidence type="ECO:0000313" key="4">
    <source>
        <dbReference type="Proteomes" id="UP000294952"/>
    </source>
</evidence>
<protein>
    <submittedName>
        <fullName evidence="3">Uncharacterized protein</fullName>
    </submittedName>
</protein>
<accession>A0A4R5XBM5</accession>
<evidence type="ECO:0000256" key="1">
    <source>
        <dbReference type="SAM" id="MobiDB-lite"/>
    </source>
</evidence>
<comment type="caution">
    <text evidence="3">The sequence shown here is derived from an EMBL/GenBank/DDBJ whole genome shotgun (WGS) entry which is preliminary data.</text>
</comment>
<dbReference type="AlphaFoldDB" id="A0A4R5XBM5"/>
<evidence type="ECO:0000313" key="3">
    <source>
        <dbReference type="EMBL" id="TDL10481.1"/>
    </source>
</evidence>
<dbReference type="RefSeq" id="WP_133413667.1">
    <property type="nucleotide sequence ID" value="NZ_SDLP01000002.1"/>
</dbReference>
<feature type="compositionally biased region" description="Basic and acidic residues" evidence="1">
    <location>
        <begin position="88"/>
        <end position="111"/>
    </location>
</feature>
<feature type="compositionally biased region" description="Low complexity" evidence="1">
    <location>
        <begin position="66"/>
        <end position="82"/>
    </location>
</feature>
<feature type="transmembrane region" description="Helical" evidence="2">
    <location>
        <begin position="6"/>
        <end position="27"/>
    </location>
</feature>
<dbReference type="EMBL" id="SDLP01000002">
    <property type="protein sequence ID" value="TDL10481.1"/>
    <property type="molecule type" value="Genomic_DNA"/>
</dbReference>
<feature type="compositionally biased region" description="Basic and acidic residues" evidence="1">
    <location>
        <begin position="29"/>
        <end position="65"/>
    </location>
</feature>
<evidence type="ECO:0000256" key="2">
    <source>
        <dbReference type="SAM" id="Phobius"/>
    </source>
</evidence>